<evidence type="ECO:0000259" key="6">
    <source>
        <dbReference type="Pfam" id="PF23409"/>
    </source>
</evidence>
<dbReference type="InterPro" id="IPR015943">
    <property type="entry name" value="WD40/YVTN_repeat-like_dom_sf"/>
</dbReference>
<name>A0AAV7ZYU5_9EUKA</name>
<dbReference type="InterPro" id="IPR001680">
    <property type="entry name" value="WD40_rpt"/>
</dbReference>
<feature type="domain" description="EML-like second beta-propeller" evidence="7">
    <location>
        <begin position="646"/>
        <end position="889"/>
    </location>
</feature>
<dbReference type="Gene3D" id="2.130.10.10">
    <property type="entry name" value="YVTN repeat-like/Quinoprotein amine dehydrogenase"/>
    <property type="match status" value="2"/>
</dbReference>
<evidence type="ECO:0000313" key="8">
    <source>
        <dbReference type="EMBL" id="KAJ3445120.1"/>
    </source>
</evidence>
<evidence type="ECO:0000256" key="2">
    <source>
        <dbReference type="ARBA" id="ARBA00022737"/>
    </source>
</evidence>
<feature type="compositionally biased region" description="Basic residues" evidence="4">
    <location>
        <begin position="40"/>
        <end position="56"/>
    </location>
</feature>
<dbReference type="GO" id="GO:0008017">
    <property type="term" value="F:microtubule binding"/>
    <property type="evidence" value="ECO:0007669"/>
    <property type="project" value="TreeGrafter"/>
</dbReference>
<dbReference type="InterPro" id="IPR050630">
    <property type="entry name" value="WD_repeat_EMAP"/>
</dbReference>
<dbReference type="PANTHER" id="PTHR13720">
    <property type="entry name" value="WD-40 REPEAT PROTEIN"/>
    <property type="match status" value="1"/>
</dbReference>
<feature type="region of interest" description="Disordered" evidence="4">
    <location>
        <begin position="267"/>
        <end position="300"/>
    </location>
</feature>
<keyword evidence="2" id="KW-0677">Repeat</keyword>
<evidence type="ECO:0000256" key="1">
    <source>
        <dbReference type="ARBA" id="ARBA00022574"/>
    </source>
</evidence>
<evidence type="ECO:0000256" key="3">
    <source>
        <dbReference type="PROSITE-ProRule" id="PRU00221"/>
    </source>
</evidence>
<dbReference type="SMART" id="SM00320">
    <property type="entry name" value="WD40"/>
    <property type="match status" value="8"/>
</dbReference>
<dbReference type="PROSITE" id="PS50294">
    <property type="entry name" value="WD_REPEATS_REGION"/>
    <property type="match status" value="2"/>
</dbReference>
<feature type="domain" description="EML-like first beta-propeller" evidence="6">
    <location>
        <begin position="377"/>
        <end position="626"/>
    </location>
</feature>
<evidence type="ECO:0000259" key="7">
    <source>
        <dbReference type="Pfam" id="PF23414"/>
    </source>
</evidence>
<dbReference type="Pfam" id="PF03451">
    <property type="entry name" value="HELP"/>
    <property type="match status" value="1"/>
</dbReference>
<gene>
    <name evidence="8" type="ORF">M0812_10985</name>
</gene>
<dbReference type="Gene3D" id="2.60.40.150">
    <property type="entry name" value="C2 domain"/>
    <property type="match status" value="1"/>
</dbReference>
<evidence type="ECO:0000256" key="4">
    <source>
        <dbReference type="SAM" id="MobiDB-lite"/>
    </source>
</evidence>
<dbReference type="Proteomes" id="UP001146793">
    <property type="component" value="Unassembled WGS sequence"/>
</dbReference>
<dbReference type="SUPFAM" id="SSF49562">
    <property type="entry name" value="C2 domain (Calcium/lipid-binding domain, CaLB)"/>
    <property type="match status" value="1"/>
</dbReference>
<proteinExistence type="predicted"/>
<feature type="domain" description="C2" evidence="5">
    <location>
        <begin position="91"/>
        <end position="163"/>
    </location>
</feature>
<reference evidence="8" key="1">
    <citation type="submission" date="2022-08" db="EMBL/GenBank/DDBJ databases">
        <title>Novel sulphate-reducing endosymbionts in the free-living metamonad Anaeramoeba.</title>
        <authorList>
            <person name="Jerlstrom-Hultqvist J."/>
            <person name="Cepicka I."/>
            <person name="Gallot-Lavallee L."/>
            <person name="Salas-Leiva D."/>
            <person name="Curtis B.A."/>
            <person name="Zahonova K."/>
            <person name="Pipaliya S."/>
            <person name="Dacks J."/>
            <person name="Roger A.J."/>
        </authorList>
    </citation>
    <scope>NUCLEOTIDE SEQUENCE</scope>
    <source>
        <strain evidence="8">Busselton2</strain>
    </source>
</reference>
<sequence>MSSKKLTKKQKKEQKRREKERKKKEKKMQKLKKQQEKQKKKERKKSLKMNKRKIKTKNNETPKKPPIKRKTKFSKWTKITVNQGKDFENSSFYLILISTHSTSKSTVSKSTGTPKWNQTFLFGFEENEPIKINVFDLASYNLDKPTDTVDIPIVGEEEITKWFKTMKGSEIELTISIVANDTECTKRDMESKLGLTKVKKPLQRVKSSPMPKNKSIGLSNSNNFGKGVSSVSNMETEKKEVKGKELDETEILLKKFEKLEQLEKRQKEKKRQMEEKRQMKEKRQMEEKRKMEEKGLNDFKPKQKINLDPKVYQSPKPNLRKIITSNKPAIASDLCYSLEFVYGYSGVGRNNIFFNNSGNIIYCAAGIGIVYNPKTRTQKFFLHHNLEISTLTIDHSRNLVATAQDFDLKIYIWKSENCEFVCELTPKHKVGINCLAFSSDSKRLISVGNDENHTISLWDIQSQKLLFSINGANQKSLGCKFIPQNNNQFIIAGLKHILFGTITKNNEITFTNGVFQKSDEEYLLSIAILNSDTILTGSRSGQIYVWSSESKAIVKKIRAHTGPCFALNLVENGDIISGGKDGKVLTFDSNTYSLKKQIKSIVSGPLRAVDIHQNLVVTGSQKNQIWITDLSKNESRMELFSHSKDVYGLSSHPQSGQFISLSDDRSVHLWSTVKNQSIGKLAVNGQPRIGHFSPSGQMVAIGLKDGEFIIASSHGLRLRTNKKDTTSVINNLQFSPDSAFLGVLYENGTVGIYQEETQFRRISKFSIQSPISIDWSTDSQCIRIANQTQIKCWNVRDLKEVNENETVWNSNNIDITRKIPNLISSDIGENIIATYSSNRPYIKIMPFPPVKGLKSVYMKGHGSQITNVKLLPDKKIVSSSTDMCVLQWKKNEN</sequence>
<dbReference type="InterPro" id="IPR000008">
    <property type="entry name" value="C2_dom"/>
</dbReference>
<evidence type="ECO:0000259" key="5">
    <source>
        <dbReference type="Pfam" id="PF00168"/>
    </source>
</evidence>
<feature type="repeat" description="WD" evidence="3">
    <location>
        <begin position="639"/>
        <end position="680"/>
    </location>
</feature>
<dbReference type="InterPro" id="IPR035892">
    <property type="entry name" value="C2_domain_sf"/>
</dbReference>
<dbReference type="SUPFAM" id="SSF50978">
    <property type="entry name" value="WD40 repeat-like"/>
    <property type="match status" value="2"/>
</dbReference>
<feature type="region of interest" description="Disordered" evidence="4">
    <location>
        <begin position="1"/>
        <end position="69"/>
    </location>
</feature>
<feature type="compositionally biased region" description="Polar residues" evidence="4">
    <location>
        <begin position="216"/>
        <end position="234"/>
    </location>
</feature>
<dbReference type="AlphaFoldDB" id="A0AAV7ZYU5"/>
<dbReference type="InterPro" id="IPR055442">
    <property type="entry name" value="Beta-prop_EML-like_2nd"/>
</dbReference>
<accession>A0AAV7ZYU5</accession>
<feature type="compositionally biased region" description="Basic residues" evidence="4">
    <location>
        <begin position="1"/>
        <end position="32"/>
    </location>
</feature>
<dbReference type="InterPro" id="IPR036322">
    <property type="entry name" value="WD40_repeat_dom_sf"/>
</dbReference>
<feature type="repeat" description="WD" evidence="3">
    <location>
        <begin position="858"/>
        <end position="893"/>
    </location>
</feature>
<dbReference type="Pfam" id="PF23414">
    <property type="entry name" value="Beta-prop_EML_2"/>
    <property type="match status" value="1"/>
</dbReference>
<evidence type="ECO:0000313" key="9">
    <source>
        <dbReference type="Proteomes" id="UP001146793"/>
    </source>
</evidence>
<dbReference type="Pfam" id="PF23409">
    <property type="entry name" value="Beta-prop_EML"/>
    <property type="match status" value="1"/>
</dbReference>
<dbReference type="EMBL" id="JANTQA010000023">
    <property type="protein sequence ID" value="KAJ3445120.1"/>
    <property type="molecule type" value="Genomic_DNA"/>
</dbReference>
<feature type="region of interest" description="Disordered" evidence="4">
    <location>
        <begin position="202"/>
        <end position="240"/>
    </location>
</feature>
<dbReference type="PANTHER" id="PTHR13720:SF33">
    <property type="entry name" value="HELP DOMAIN-CONTAINING PROTEIN"/>
    <property type="match status" value="1"/>
</dbReference>
<protein>
    <submittedName>
        <fullName evidence="8">Wd-40 repeat protein</fullName>
    </submittedName>
</protein>
<dbReference type="InterPro" id="IPR005108">
    <property type="entry name" value="HELP"/>
</dbReference>
<keyword evidence="1 3" id="KW-0853">WD repeat</keyword>
<organism evidence="8 9">
    <name type="scientific">Anaeramoeba flamelloides</name>
    <dbReference type="NCBI Taxonomy" id="1746091"/>
    <lineage>
        <taxon>Eukaryota</taxon>
        <taxon>Metamonada</taxon>
        <taxon>Anaeramoebidae</taxon>
        <taxon>Anaeramoeba</taxon>
    </lineage>
</organism>
<dbReference type="PROSITE" id="PS50082">
    <property type="entry name" value="WD_REPEATS_2"/>
    <property type="match status" value="2"/>
</dbReference>
<dbReference type="InterPro" id="IPR055439">
    <property type="entry name" value="Beta-prop_EML_1st"/>
</dbReference>
<dbReference type="Pfam" id="PF00168">
    <property type="entry name" value="C2"/>
    <property type="match status" value="1"/>
</dbReference>
<comment type="caution">
    <text evidence="8">The sequence shown here is derived from an EMBL/GenBank/DDBJ whole genome shotgun (WGS) entry which is preliminary data.</text>
</comment>